<name>A0A1G1YQT0_9BACT</name>
<gene>
    <name evidence="1" type="ORF">A3A24_02635</name>
</gene>
<organism evidence="1 2">
    <name type="scientific">Candidatus Buchananbacteria bacterium RIFCSPLOWO2_01_FULL_46_12</name>
    <dbReference type="NCBI Taxonomy" id="1797546"/>
    <lineage>
        <taxon>Bacteria</taxon>
        <taxon>Candidatus Buchananiibacteriota</taxon>
    </lineage>
</organism>
<dbReference type="Proteomes" id="UP000176512">
    <property type="component" value="Unassembled WGS sequence"/>
</dbReference>
<dbReference type="InterPro" id="IPR043129">
    <property type="entry name" value="ATPase_NBD"/>
</dbReference>
<evidence type="ECO:0008006" key="3">
    <source>
        <dbReference type="Google" id="ProtNLM"/>
    </source>
</evidence>
<comment type="caution">
    <text evidence="1">The sequence shown here is derived from an EMBL/GenBank/DDBJ whole genome shotgun (WGS) entry which is preliminary data.</text>
</comment>
<protein>
    <recommendedName>
        <fullName evidence="3">SHS2 domain-containing protein</fullName>
    </recommendedName>
</protein>
<evidence type="ECO:0000313" key="1">
    <source>
        <dbReference type="EMBL" id="OGY54712.1"/>
    </source>
</evidence>
<dbReference type="AlphaFoldDB" id="A0A1G1YQT0"/>
<proteinExistence type="predicted"/>
<reference evidence="1 2" key="1">
    <citation type="journal article" date="2016" name="Nat. Commun.">
        <title>Thousands of microbial genomes shed light on interconnected biogeochemical processes in an aquifer system.</title>
        <authorList>
            <person name="Anantharaman K."/>
            <person name="Brown C.T."/>
            <person name="Hug L.A."/>
            <person name="Sharon I."/>
            <person name="Castelle C.J."/>
            <person name="Probst A.J."/>
            <person name="Thomas B.C."/>
            <person name="Singh A."/>
            <person name="Wilkins M.J."/>
            <person name="Karaoz U."/>
            <person name="Brodie E.L."/>
            <person name="Williams K.H."/>
            <person name="Hubbard S.S."/>
            <person name="Banfield J.F."/>
        </authorList>
    </citation>
    <scope>NUCLEOTIDE SEQUENCE [LARGE SCALE GENOMIC DNA]</scope>
</reference>
<dbReference type="SUPFAM" id="SSF53067">
    <property type="entry name" value="Actin-like ATPase domain"/>
    <property type="match status" value="1"/>
</dbReference>
<dbReference type="Gene3D" id="3.30.420.40">
    <property type="match status" value="1"/>
</dbReference>
<sequence>MVRGMLLVDFGENTCKFALVKKQEGNLEVRQWGIEDSRSLEHAADHVLEKTKGMREDVEPAFVSLPSALWRSRVLYEGVERKNAVLRIDKKEKEAILADLSAKARSRLVKQMQDSSGILAEDIRVHAFNILSYAIDGYAVPDILGFPGARVDIHAMAVFTLVKHLPIVDTILERFSGMPFRIVHCAEALEAFSCMKRQDAVYIDIGDASCSIAVVQQHVIYLDDIPRGGKDFTLHLQETLALGENTAKDFKERYAAGDFSFLLREGVKKGFSAIAEDIGRLAAKSLAGVLASLPPSVFLFGGASRLPEIQEVFHGSMFERLPFHEKPRISLLLPKDLWAVEFPGKTNPILTPLFFLPYASQ</sequence>
<dbReference type="EMBL" id="MHIP01000026">
    <property type="protein sequence ID" value="OGY54712.1"/>
    <property type="molecule type" value="Genomic_DNA"/>
</dbReference>
<evidence type="ECO:0000313" key="2">
    <source>
        <dbReference type="Proteomes" id="UP000176512"/>
    </source>
</evidence>
<accession>A0A1G1YQT0</accession>